<dbReference type="EMBL" id="CP027667">
    <property type="protein sequence ID" value="AVO50597.1"/>
    <property type="molecule type" value="Genomic_DNA"/>
</dbReference>
<feature type="binding site" evidence="5">
    <location>
        <position position="241"/>
    </location>
    <ligand>
        <name>Mn(2+)</name>
        <dbReference type="ChEBI" id="CHEBI:29035"/>
        <label>2</label>
    </ligand>
</feature>
<evidence type="ECO:0000256" key="9">
    <source>
        <dbReference type="RuleBase" id="RU003684"/>
    </source>
</evidence>
<keyword evidence="3 5" id="KW-0369">Histidine metabolism</keyword>
<feature type="binding site" evidence="5">
    <location>
        <position position="147"/>
    </location>
    <ligand>
        <name>Mn(2+)</name>
        <dbReference type="ChEBI" id="CHEBI:29035"/>
        <label>2</label>
    </ligand>
</feature>
<comment type="catalytic activity">
    <reaction evidence="5">
        <text>N-formimidoyl-L-glutamate + H2O = formamide + L-glutamate</text>
        <dbReference type="Rhea" id="RHEA:22492"/>
        <dbReference type="ChEBI" id="CHEBI:15377"/>
        <dbReference type="ChEBI" id="CHEBI:16397"/>
        <dbReference type="ChEBI" id="CHEBI:29985"/>
        <dbReference type="ChEBI" id="CHEBI:58928"/>
        <dbReference type="EC" id="3.5.3.8"/>
    </reaction>
</comment>
<dbReference type="UniPathway" id="UPA00379">
    <property type="reaction ID" value="UER00552"/>
</dbReference>
<dbReference type="NCBIfam" id="TIGR01227">
    <property type="entry name" value="hutG"/>
    <property type="match status" value="1"/>
</dbReference>
<feature type="binding site" evidence="5">
    <location>
        <position position="149"/>
    </location>
    <ligand>
        <name>Mn(2+)</name>
        <dbReference type="ChEBI" id="CHEBI:29035"/>
        <label>2</label>
    </ligand>
</feature>
<evidence type="ECO:0000256" key="2">
    <source>
        <dbReference type="ARBA" id="ARBA00022801"/>
    </source>
</evidence>
<reference evidence="11 12" key="1">
    <citation type="submission" date="2018-03" db="EMBL/GenBank/DDBJ databases">
        <title>Genome sequencing of Melaminivora sp.</title>
        <authorList>
            <person name="Kim S.-J."/>
            <person name="Heo J."/>
            <person name="Ahn J.-H."/>
            <person name="Kwon S.-W."/>
        </authorList>
    </citation>
    <scope>NUCLEOTIDE SEQUENCE [LARGE SCALE GENOMIC DNA]</scope>
    <source>
        <strain evidence="11 12">SC2-9</strain>
    </source>
</reference>
<evidence type="ECO:0000256" key="8">
    <source>
        <dbReference type="PROSITE-ProRule" id="PRU00742"/>
    </source>
</evidence>
<evidence type="ECO:0000256" key="1">
    <source>
        <dbReference type="ARBA" id="ARBA00022723"/>
    </source>
</evidence>
<feature type="binding site" evidence="7">
    <location>
        <position position="149"/>
    </location>
    <ligand>
        <name>Mn(2+)</name>
        <dbReference type="ChEBI" id="CHEBI:29035"/>
        <label>1</label>
    </ligand>
</feature>
<dbReference type="PIRSF" id="PIRSF036979">
    <property type="entry name" value="Arginase"/>
    <property type="match status" value="1"/>
</dbReference>
<dbReference type="PRINTS" id="PR00116">
    <property type="entry name" value="ARGINASE"/>
</dbReference>
<comment type="function">
    <text evidence="5">Catalyzes the conversion of N-formimidoyl-L-glutamate to L-glutamate and formamide.</text>
</comment>
<feature type="region of interest" description="Disordered" evidence="10">
    <location>
        <begin position="1"/>
        <end position="20"/>
    </location>
</feature>
<comment type="similarity">
    <text evidence="5 8 9">Belongs to the arginase family.</text>
</comment>
<gene>
    <name evidence="5 11" type="primary">hutG</name>
    <name evidence="11" type="ORF">C6568_16155</name>
</gene>
<evidence type="ECO:0000256" key="3">
    <source>
        <dbReference type="ARBA" id="ARBA00022808"/>
    </source>
</evidence>
<dbReference type="PANTHER" id="PTHR11358:SF35">
    <property type="entry name" value="FORMIMIDOYLGLUTAMASE"/>
    <property type="match status" value="1"/>
</dbReference>
<dbReference type="SUPFAM" id="SSF52768">
    <property type="entry name" value="Arginase/deacetylase"/>
    <property type="match status" value="1"/>
</dbReference>
<dbReference type="GO" id="GO:0008783">
    <property type="term" value="F:agmatinase activity"/>
    <property type="evidence" value="ECO:0007669"/>
    <property type="project" value="TreeGrafter"/>
</dbReference>
<dbReference type="GO" id="GO:0019557">
    <property type="term" value="P:L-histidine catabolic process to glutamate and formate"/>
    <property type="evidence" value="ECO:0007669"/>
    <property type="project" value="UniProtKB-UniPathway"/>
</dbReference>
<evidence type="ECO:0000256" key="10">
    <source>
        <dbReference type="SAM" id="MobiDB-lite"/>
    </source>
</evidence>
<organism evidence="11 12">
    <name type="scientific">Melaminivora suipulveris</name>
    <dbReference type="NCBI Taxonomy" id="2109913"/>
    <lineage>
        <taxon>Bacteria</taxon>
        <taxon>Pseudomonadati</taxon>
        <taxon>Pseudomonadota</taxon>
        <taxon>Betaproteobacteria</taxon>
        <taxon>Burkholderiales</taxon>
        <taxon>Comamonadaceae</taxon>
        <taxon>Melaminivora</taxon>
    </lineage>
</organism>
<dbReference type="EC" id="3.5.3.8" evidence="5 6"/>
<comment type="cofactor">
    <cofactor evidence="5 7">
        <name>Mn(2+)</name>
        <dbReference type="ChEBI" id="CHEBI:29035"/>
    </cofactor>
    <text evidence="5 7">Binds 2 manganese ions per subunit.</text>
</comment>
<dbReference type="GO" id="GO:0033389">
    <property type="term" value="P:putrescine biosynthetic process from arginine, via agmatine"/>
    <property type="evidence" value="ECO:0007669"/>
    <property type="project" value="TreeGrafter"/>
</dbReference>
<feature type="binding site" evidence="5">
    <location>
        <position position="239"/>
    </location>
    <ligand>
        <name>Mn(2+)</name>
        <dbReference type="ChEBI" id="CHEBI:29035"/>
        <label>2</label>
    </ligand>
</feature>
<dbReference type="AlphaFoldDB" id="A0A2R3QFW9"/>
<dbReference type="PANTHER" id="PTHR11358">
    <property type="entry name" value="ARGINASE/AGMATINASE"/>
    <property type="match status" value="1"/>
</dbReference>
<feature type="binding site" evidence="7">
    <location>
        <position position="241"/>
    </location>
    <ligand>
        <name>Mn(2+)</name>
        <dbReference type="ChEBI" id="CHEBI:29035"/>
        <label>1</label>
    </ligand>
</feature>
<evidence type="ECO:0000256" key="7">
    <source>
        <dbReference type="PIRSR" id="PIRSR036979-1"/>
    </source>
</evidence>
<evidence type="ECO:0000256" key="5">
    <source>
        <dbReference type="HAMAP-Rule" id="MF_00737"/>
    </source>
</evidence>
<evidence type="ECO:0000256" key="6">
    <source>
        <dbReference type="NCBIfam" id="TIGR01227"/>
    </source>
</evidence>
<proteinExistence type="inferred from homology"/>
<sequence>MSAAPGVWQGRIDDEEPGTTDRWHQRVRVFDAASRGGVALIGFAVDEGVRRNHGRPGAAQAPQAVRKALANVPIMGEPPLWDAGDIECTGDDLEAAQAALAQRVAQAAGQGCLPLVLGGGHEVAWGTFQGLVQAQPDRQRLLVLNLDAHFDLRMAAHANSGTPFRQMHESCAARGKPFIYRVLGISRFANTQALFDRADALDVRYWLDEALQTESGVRAALAELARELQECDAVYLTVDIDALPAGVAPGVSAPAPLGVPLWALEQAIDLVLASGKLCGADLAEMNPQFDRDNLTAKVAARIAARIARGSNVQGD</sequence>
<dbReference type="CDD" id="cd09988">
    <property type="entry name" value="Formimidoylglutamase"/>
    <property type="match status" value="1"/>
</dbReference>
<dbReference type="OrthoDB" id="9789727at2"/>
<dbReference type="InterPro" id="IPR006035">
    <property type="entry name" value="Ureohydrolase"/>
</dbReference>
<name>A0A2R3QFW9_9BURK</name>
<keyword evidence="2 5" id="KW-0378">Hydrolase</keyword>
<dbReference type="GO" id="GO:0019556">
    <property type="term" value="P:L-histidine catabolic process to glutamate and formamide"/>
    <property type="evidence" value="ECO:0007669"/>
    <property type="project" value="UniProtKB-UniRule"/>
</dbReference>
<feature type="binding site" evidence="5 7">
    <location>
        <position position="239"/>
    </location>
    <ligand>
        <name>Mn(2+)</name>
        <dbReference type="ChEBI" id="CHEBI:29035"/>
        <label>1</label>
    </ligand>
</feature>
<dbReference type="GO" id="GO:0050415">
    <property type="term" value="F:formimidoylglutamase activity"/>
    <property type="evidence" value="ECO:0007669"/>
    <property type="project" value="UniProtKB-UniRule"/>
</dbReference>
<evidence type="ECO:0000313" key="12">
    <source>
        <dbReference type="Proteomes" id="UP000237925"/>
    </source>
</evidence>
<dbReference type="KEGG" id="mela:C6568_16155"/>
<feature type="binding site" evidence="5 7">
    <location>
        <position position="147"/>
    </location>
    <ligand>
        <name>Mn(2+)</name>
        <dbReference type="ChEBI" id="CHEBI:29035"/>
        <label>1</label>
    </ligand>
</feature>
<feature type="binding site" evidence="5 7">
    <location>
        <position position="151"/>
    </location>
    <ligand>
        <name>Mn(2+)</name>
        <dbReference type="ChEBI" id="CHEBI:29035"/>
        <label>1</label>
    </ligand>
</feature>
<dbReference type="PROSITE" id="PS51409">
    <property type="entry name" value="ARGINASE_2"/>
    <property type="match status" value="1"/>
</dbReference>
<dbReference type="InterPro" id="IPR005923">
    <property type="entry name" value="HutG"/>
</dbReference>
<dbReference type="RefSeq" id="WP_106685048.1">
    <property type="nucleotide sequence ID" value="NZ_CP027667.1"/>
</dbReference>
<evidence type="ECO:0000313" key="11">
    <source>
        <dbReference type="EMBL" id="AVO50597.1"/>
    </source>
</evidence>
<evidence type="ECO:0000256" key="4">
    <source>
        <dbReference type="ARBA" id="ARBA00023211"/>
    </source>
</evidence>
<dbReference type="Gene3D" id="3.40.800.10">
    <property type="entry name" value="Ureohydrolase domain"/>
    <property type="match status" value="1"/>
</dbReference>
<keyword evidence="1 5" id="KW-0479">Metal-binding</keyword>
<dbReference type="GO" id="GO:0030145">
    <property type="term" value="F:manganese ion binding"/>
    <property type="evidence" value="ECO:0007669"/>
    <property type="project" value="UniProtKB-UniRule"/>
</dbReference>
<dbReference type="PROSITE" id="PS01053">
    <property type="entry name" value="ARGINASE_1"/>
    <property type="match status" value="1"/>
</dbReference>
<accession>A0A2R3QFW9</accession>
<dbReference type="HAMAP" id="MF_00737">
    <property type="entry name" value="Formimidoylglutam"/>
    <property type="match status" value="1"/>
</dbReference>
<dbReference type="Pfam" id="PF00491">
    <property type="entry name" value="Arginase"/>
    <property type="match status" value="1"/>
</dbReference>
<feature type="binding site" evidence="5 7">
    <location>
        <position position="121"/>
    </location>
    <ligand>
        <name>Mn(2+)</name>
        <dbReference type="ChEBI" id="CHEBI:29035"/>
        <label>1</label>
    </ligand>
</feature>
<dbReference type="InterPro" id="IPR023696">
    <property type="entry name" value="Ureohydrolase_dom_sf"/>
</dbReference>
<comment type="pathway">
    <text evidence="5">Amino-acid degradation; L-histidine degradation into L-glutamate; L-glutamate from N-formimidoyl-L-glutamate (hydrolase route): step 1/1.</text>
</comment>
<protein>
    <recommendedName>
        <fullName evidence="5 6">Formimidoylglutamase</fullName>
        <ecNumber evidence="5 6">3.5.3.8</ecNumber>
    </recommendedName>
    <alternativeName>
        <fullName evidence="5">Formiminoglutamase</fullName>
    </alternativeName>
    <alternativeName>
        <fullName evidence="5">Formiminoglutamate hydrolase</fullName>
    </alternativeName>
</protein>
<keyword evidence="4 5" id="KW-0464">Manganese</keyword>
<dbReference type="InterPro" id="IPR020855">
    <property type="entry name" value="Ureohydrolase_Mn_BS"/>
</dbReference>
<dbReference type="Proteomes" id="UP000237925">
    <property type="component" value="Chromosome"/>
</dbReference>
<keyword evidence="12" id="KW-1185">Reference proteome</keyword>